<keyword evidence="2" id="KW-1185">Reference proteome</keyword>
<dbReference type="InterPro" id="IPR035986">
    <property type="entry name" value="PKD_dom_sf"/>
</dbReference>
<reference evidence="2" key="1">
    <citation type="submission" date="2016-10" db="EMBL/GenBank/DDBJ databases">
        <authorList>
            <person name="Varghese N."/>
            <person name="Submissions S."/>
        </authorList>
    </citation>
    <scope>NUCLEOTIDE SEQUENCE [LARGE SCALE GENOMIC DNA]</scope>
    <source>
        <strain evidence="2">ATCC 43811</strain>
    </source>
</reference>
<evidence type="ECO:0000313" key="2">
    <source>
        <dbReference type="Proteomes" id="UP000240042"/>
    </source>
</evidence>
<dbReference type="PROSITE" id="PS51257">
    <property type="entry name" value="PROKAR_LIPOPROTEIN"/>
    <property type="match status" value="1"/>
</dbReference>
<protein>
    <recommendedName>
        <fullName evidence="3">PKD domain-containing protein</fullName>
    </recommendedName>
</protein>
<accession>A0A1I1DJ30</accession>
<organism evidence="1 2">
    <name type="scientific">Brevinema andersonii</name>
    <dbReference type="NCBI Taxonomy" id="34097"/>
    <lineage>
        <taxon>Bacteria</taxon>
        <taxon>Pseudomonadati</taxon>
        <taxon>Spirochaetota</taxon>
        <taxon>Spirochaetia</taxon>
        <taxon>Brevinematales</taxon>
        <taxon>Brevinemataceae</taxon>
        <taxon>Brevinema</taxon>
    </lineage>
</organism>
<gene>
    <name evidence="1" type="ORF">SAMN02745150_00548</name>
</gene>
<dbReference type="AlphaFoldDB" id="A0A1I1DJ30"/>
<sequence>MFSWKGIYFYLIILFLSSCRTFPVLIDGQPNRLVVNKDTGWSILSQHKFYTKKDRYSLQGMKDSFDVFYFEGTSYTVNNANLSSVPTSSVSWRFPYLKFAHMENEWLLNWDFAFSSKKFIATVSTNTVLDDIVFRVLERSALDQWDLLVEFKPRLLPDDIDISLGVSADNQKGVLAYIDGDELWAAIFQATQQTSILTFRVLSTIPEKFLALQNNANESIFVYLDTTESLYVKKMKNKSVITERLISYFPSQNVSLFQDRDLDYIIWIVSDENNKLNIQTLNLNTYELVTKNKNPINGSNGILRKDKNGLYYLAFITPEDKPRVITTQDFNSWTQLGSYTISSSEIKDLNFALFDTSPVIGYIDNSYLHLMIYDNQNFIDKPIVSVQQPVAVIEAPSRVVPDRPFTVSGTNSINYNQNPLTYYWKIVHRGIFNNPYSPTPSITIPAIGTYDLILEVSDGIQLSAPVTNKVTTDSSVRPTKVNFTVIAQTSLLEATRVWANIDTTFPLKFYIKDSTNTLFVTNFLYDPQVKQFSGNFTVPYTNTALTCMTFLTIEDIHGNTILSSPFENTVAANQPSALDSQDTVKITNTFQYSHLVPPPSGSINWVIGTSSTLPKTIELVVPARQLYTENFLYDLMPLNIVLKDEENNQVLATEVISTTVNRPLETGYFTANWRRIIDPSVGLAYRDVKMYISNARGDSLEVSLAFNIPTAAASYNITITNNGTWRLKQSPTYPYAYLVAKDIGGFNGSSGELFHALKAERDKIGLAGYSTRCGLFFNMLEFPKSTFGSPSVNIATNNNLDPSITPGTGVRDLYGYFNPMLNGGNNLQYSLMYFNPISATESELNFRWGSSPKSLQPYAFTFTNSADSIVQGSSRILYANFRGTTPHLVFTYNTESTATPNSFVVKRAYIPFDAGSPTVPSTPIEPTINSVITAETSLRGAKMRFFVVGSSTNTVGANAFQDMWVTLGNTELLRYSYRDCGGVTDFVSSTDEQKTFPTASYIPIIHTLDNSRELYIAAYVDSVKENFSLTRINDDPSIGPIDSDDIGTADLYIGIPNEATKMTLDVPTTNKTIAMVSDIVFHDANSTPQQYLYVFWINKNNEVYGARALQNEISMGTSPNPTWEHMGRIATHAISIEAFPNEQNRPVLFIKNNSGKISIYEVNLK</sequence>
<dbReference type="InterPro" id="IPR013783">
    <property type="entry name" value="Ig-like_fold"/>
</dbReference>
<evidence type="ECO:0000313" key="1">
    <source>
        <dbReference type="EMBL" id="SFB74446.1"/>
    </source>
</evidence>
<dbReference type="Proteomes" id="UP000240042">
    <property type="component" value="Unassembled WGS sequence"/>
</dbReference>
<proteinExistence type="predicted"/>
<name>A0A1I1DJ30_BREAD</name>
<dbReference type="SUPFAM" id="SSF49299">
    <property type="entry name" value="PKD domain"/>
    <property type="match status" value="1"/>
</dbReference>
<dbReference type="EMBL" id="FOKY01000002">
    <property type="protein sequence ID" value="SFB74446.1"/>
    <property type="molecule type" value="Genomic_DNA"/>
</dbReference>
<dbReference type="RefSeq" id="WP_092318381.1">
    <property type="nucleotide sequence ID" value="NZ_FOKY01000002.1"/>
</dbReference>
<evidence type="ECO:0008006" key="3">
    <source>
        <dbReference type="Google" id="ProtNLM"/>
    </source>
</evidence>
<dbReference type="Gene3D" id="2.60.40.10">
    <property type="entry name" value="Immunoglobulins"/>
    <property type="match status" value="1"/>
</dbReference>